<dbReference type="PANTHER" id="PTHR30629:SF2">
    <property type="entry name" value="PROPHAGE INTEGRASE INTS-RELATED"/>
    <property type="match status" value="1"/>
</dbReference>
<comment type="caution">
    <text evidence="8">The sequence shown here is derived from an EMBL/GenBank/DDBJ whole genome shotgun (WGS) entry which is preliminary data.</text>
</comment>
<dbReference type="Gene3D" id="1.10.443.10">
    <property type="entry name" value="Intergrase catalytic core"/>
    <property type="match status" value="1"/>
</dbReference>
<keyword evidence="4" id="KW-0233">DNA recombination</keyword>
<evidence type="ECO:0000259" key="6">
    <source>
        <dbReference type="PROSITE" id="PS51898"/>
    </source>
</evidence>
<evidence type="ECO:0000259" key="7">
    <source>
        <dbReference type="PROSITE" id="PS51900"/>
    </source>
</evidence>
<dbReference type="InterPro" id="IPR038488">
    <property type="entry name" value="Integrase_DNA-bd_sf"/>
</dbReference>
<dbReference type="Proteomes" id="UP000295122">
    <property type="component" value="Unassembled WGS sequence"/>
</dbReference>
<protein>
    <submittedName>
        <fullName evidence="8">Integrase</fullName>
    </submittedName>
</protein>
<dbReference type="GO" id="GO:0006310">
    <property type="term" value="P:DNA recombination"/>
    <property type="evidence" value="ECO:0007669"/>
    <property type="project" value="UniProtKB-KW"/>
</dbReference>
<keyword evidence="9" id="KW-1185">Reference proteome</keyword>
<dbReference type="InterPro" id="IPR002104">
    <property type="entry name" value="Integrase_catalytic"/>
</dbReference>
<dbReference type="OrthoDB" id="9795573at2"/>
<dbReference type="PROSITE" id="PS51900">
    <property type="entry name" value="CB"/>
    <property type="match status" value="1"/>
</dbReference>
<dbReference type="Gene3D" id="1.10.150.130">
    <property type="match status" value="1"/>
</dbReference>
<gene>
    <name evidence="8" type="ORF">EV668_1059</name>
</gene>
<keyword evidence="3 5" id="KW-0238">DNA-binding</keyword>
<dbReference type="GO" id="GO:0003677">
    <property type="term" value="F:DNA binding"/>
    <property type="evidence" value="ECO:0007669"/>
    <property type="project" value="UniProtKB-UniRule"/>
</dbReference>
<dbReference type="InterPro" id="IPR053876">
    <property type="entry name" value="Phage_int_M"/>
</dbReference>
<dbReference type="SUPFAM" id="SSF56349">
    <property type="entry name" value="DNA breaking-rejoining enzymes"/>
    <property type="match status" value="1"/>
</dbReference>
<dbReference type="PANTHER" id="PTHR30629">
    <property type="entry name" value="PROPHAGE INTEGRASE"/>
    <property type="match status" value="1"/>
</dbReference>
<dbReference type="InterPro" id="IPR013762">
    <property type="entry name" value="Integrase-like_cat_sf"/>
</dbReference>
<reference evidence="8 9" key="1">
    <citation type="submission" date="2019-03" db="EMBL/GenBank/DDBJ databases">
        <title>Genomic Encyclopedia of Type Strains, Phase IV (KMG-IV): sequencing the most valuable type-strain genomes for metagenomic binning, comparative biology and taxonomic classification.</title>
        <authorList>
            <person name="Goeker M."/>
        </authorList>
    </citation>
    <scope>NUCLEOTIDE SEQUENCE [LARGE SCALE GENOMIC DNA]</scope>
    <source>
        <strain evidence="8 9">DSM 25903</strain>
    </source>
</reference>
<accession>A0A4R7C750</accession>
<evidence type="ECO:0000313" key="9">
    <source>
        <dbReference type="Proteomes" id="UP000295122"/>
    </source>
</evidence>
<dbReference type="InterPro" id="IPR011010">
    <property type="entry name" value="DNA_brk_join_enz"/>
</dbReference>
<organism evidence="8 9">
    <name type="scientific">Enterovirga rhinocerotis</name>
    <dbReference type="NCBI Taxonomy" id="1339210"/>
    <lineage>
        <taxon>Bacteria</taxon>
        <taxon>Pseudomonadati</taxon>
        <taxon>Pseudomonadota</taxon>
        <taxon>Alphaproteobacteria</taxon>
        <taxon>Hyphomicrobiales</taxon>
        <taxon>Methylobacteriaceae</taxon>
        <taxon>Enterovirga</taxon>
    </lineage>
</organism>
<evidence type="ECO:0000256" key="4">
    <source>
        <dbReference type="ARBA" id="ARBA00023172"/>
    </source>
</evidence>
<dbReference type="InterPro" id="IPR050808">
    <property type="entry name" value="Phage_Integrase"/>
</dbReference>
<dbReference type="Gene3D" id="3.30.160.390">
    <property type="entry name" value="Integrase, DNA-binding domain"/>
    <property type="match status" value="1"/>
</dbReference>
<dbReference type="GO" id="GO:0015074">
    <property type="term" value="P:DNA integration"/>
    <property type="evidence" value="ECO:0007669"/>
    <property type="project" value="UniProtKB-KW"/>
</dbReference>
<feature type="domain" description="Tyr recombinase" evidence="6">
    <location>
        <begin position="204"/>
        <end position="389"/>
    </location>
</feature>
<dbReference type="RefSeq" id="WP_133768760.1">
    <property type="nucleotide sequence ID" value="NZ_SNZR01000011.1"/>
</dbReference>
<dbReference type="Pfam" id="PF00589">
    <property type="entry name" value="Phage_integrase"/>
    <property type="match status" value="1"/>
</dbReference>
<dbReference type="AlphaFoldDB" id="A0A4R7C750"/>
<dbReference type="InterPro" id="IPR025166">
    <property type="entry name" value="Integrase_DNA_bind_dom"/>
</dbReference>
<evidence type="ECO:0000256" key="1">
    <source>
        <dbReference type="ARBA" id="ARBA00008857"/>
    </source>
</evidence>
<dbReference type="InterPro" id="IPR044068">
    <property type="entry name" value="CB"/>
</dbReference>
<name>A0A4R7C750_9HYPH</name>
<dbReference type="PROSITE" id="PS51898">
    <property type="entry name" value="TYR_RECOMBINASE"/>
    <property type="match status" value="1"/>
</dbReference>
<sequence>MSRTLNRLSARFVQTVVEAGRYADGGNLYLSVSPNGGRRWVFMFRFGGKIREMGLGSAREVSLAKARERAAEARAHLVDGRNPIAERATVAPDVVTFGKAADEFIAAREAAWSERTVAGWRWTLTEYGKPIRDKSVADIGVEDILGVLKPIWIEKPETARRVRTRIEAVLDACKVRGQRSGENPATWKANLAALLPAAQKLSRGHHAAMPYRDVPGFVRALREVGNTSCLALELAILTAARSGEIMGARWEEIDLADKLWRVPAARMKAKRDHVVPLAPRAIEILDQVRPDEEEPTGLVFRGARPGRPTKANRAAEKPLSSMALTMALRRAGGDDATVHGFRSSFRDWAGDETGFPRDVVEAALAHSIRDATEAAYRRATALEKRRSLMRAWGEFINGKKAGKVVSLSEARR</sequence>
<feature type="domain" description="Core-binding (CB)" evidence="7">
    <location>
        <begin position="95"/>
        <end position="174"/>
    </location>
</feature>
<dbReference type="EMBL" id="SNZR01000011">
    <property type="protein sequence ID" value="TDR93792.1"/>
    <property type="molecule type" value="Genomic_DNA"/>
</dbReference>
<evidence type="ECO:0000256" key="3">
    <source>
        <dbReference type="ARBA" id="ARBA00023125"/>
    </source>
</evidence>
<evidence type="ECO:0000256" key="2">
    <source>
        <dbReference type="ARBA" id="ARBA00022908"/>
    </source>
</evidence>
<keyword evidence="2" id="KW-0229">DNA integration</keyword>
<comment type="similarity">
    <text evidence="1">Belongs to the 'phage' integrase family.</text>
</comment>
<dbReference type="CDD" id="cd00801">
    <property type="entry name" value="INT_P4_C"/>
    <property type="match status" value="1"/>
</dbReference>
<dbReference type="Pfam" id="PF22022">
    <property type="entry name" value="Phage_int_M"/>
    <property type="match status" value="1"/>
</dbReference>
<dbReference type="InterPro" id="IPR010998">
    <property type="entry name" value="Integrase_recombinase_N"/>
</dbReference>
<dbReference type="Pfam" id="PF13356">
    <property type="entry name" value="Arm-DNA-bind_3"/>
    <property type="match status" value="1"/>
</dbReference>
<proteinExistence type="inferred from homology"/>
<evidence type="ECO:0000256" key="5">
    <source>
        <dbReference type="PROSITE-ProRule" id="PRU01248"/>
    </source>
</evidence>
<evidence type="ECO:0000313" key="8">
    <source>
        <dbReference type="EMBL" id="TDR93792.1"/>
    </source>
</evidence>